<keyword evidence="12" id="KW-0106">Calcium</keyword>
<dbReference type="Gramene" id="OIT28326">
    <property type="protein sequence ID" value="OIT28326"/>
    <property type="gene ID" value="A4A49_18955"/>
</dbReference>
<comment type="subcellular location">
    <subcellularLocation>
        <location evidence="3">Nucleus</location>
    </subcellularLocation>
</comment>
<dbReference type="GO" id="GO:0048476">
    <property type="term" value="C:Holliday junction resolvase complex"/>
    <property type="evidence" value="ECO:0007669"/>
    <property type="project" value="InterPro"/>
</dbReference>
<evidence type="ECO:0000256" key="21">
    <source>
        <dbReference type="ARBA" id="ARBA00066032"/>
    </source>
</evidence>
<evidence type="ECO:0000256" key="7">
    <source>
        <dbReference type="ARBA" id="ARBA00022723"/>
    </source>
</evidence>
<evidence type="ECO:0000256" key="22">
    <source>
        <dbReference type="SAM" id="MobiDB-lite"/>
    </source>
</evidence>
<dbReference type="PANTHER" id="PTHR21077:SF5">
    <property type="entry name" value="CROSSOVER JUNCTION ENDONUCLEASE MMS4"/>
    <property type="match status" value="1"/>
</dbReference>
<evidence type="ECO:0000256" key="12">
    <source>
        <dbReference type="ARBA" id="ARBA00022837"/>
    </source>
</evidence>
<dbReference type="GO" id="GO:0051301">
    <property type="term" value="P:cell division"/>
    <property type="evidence" value="ECO:0007669"/>
    <property type="project" value="UniProtKB-KW"/>
</dbReference>
<dbReference type="InterPro" id="IPR042530">
    <property type="entry name" value="EME1/EME2_C"/>
</dbReference>
<evidence type="ECO:0000256" key="5">
    <source>
        <dbReference type="ARBA" id="ARBA00022618"/>
    </source>
</evidence>
<dbReference type="GO" id="GO:0046872">
    <property type="term" value="F:metal ion binding"/>
    <property type="evidence" value="ECO:0007669"/>
    <property type="project" value="UniProtKB-KW"/>
</dbReference>
<dbReference type="SMR" id="A0A1J6KFZ2"/>
<organism evidence="24 25">
    <name type="scientific">Nicotiana attenuata</name>
    <name type="common">Coyote tobacco</name>
    <dbReference type="NCBI Taxonomy" id="49451"/>
    <lineage>
        <taxon>Eukaryota</taxon>
        <taxon>Viridiplantae</taxon>
        <taxon>Streptophyta</taxon>
        <taxon>Embryophyta</taxon>
        <taxon>Tracheophyta</taxon>
        <taxon>Spermatophyta</taxon>
        <taxon>Magnoliopsida</taxon>
        <taxon>eudicotyledons</taxon>
        <taxon>Gunneridae</taxon>
        <taxon>Pentapetalae</taxon>
        <taxon>asterids</taxon>
        <taxon>lamiids</taxon>
        <taxon>Solanales</taxon>
        <taxon>Solanaceae</taxon>
        <taxon>Nicotianoideae</taxon>
        <taxon>Nicotianeae</taxon>
        <taxon>Nicotiana</taxon>
    </lineage>
</organism>
<keyword evidence="9" id="KW-0227">DNA damage</keyword>
<dbReference type="Proteomes" id="UP000187609">
    <property type="component" value="Unassembled WGS sequence"/>
</dbReference>
<comment type="function">
    <text evidence="20">Interacts with MUS81 to form a DNA structure-specific endonuclease with substrate preference for branched DNA structures with a 5'-end at the branch nick. Typical substrates include 3'-flap structures, D-loops, replication forks, nicked Holliday junctions and also intact Holliday junctions with a reduced efficiency. May be required in mitosis for the processing of stalled or collapsed replication fork intermediates. Plays a role in DNA repair and in genotoxic stress-induced homologous recombination (HR) in somatic cells. Mediates a subset of meiotic recombination events that are insensitive to crossover interference.</text>
</comment>
<proteinExistence type="inferred from homology"/>
<comment type="caution">
    <text evidence="24">The sequence shown here is derived from an EMBL/GenBank/DDBJ whole genome shotgun (WGS) entry which is preliminary data.</text>
</comment>
<keyword evidence="11" id="KW-0378">Hydrolase</keyword>
<dbReference type="GO" id="GO:0006281">
    <property type="term" value="P:DNA repair"/>
    <property type="evidence" value="ECO:0007669"/>
    <property type="project" value="UniProtKB-KW"/>
</dbReference>
<dbReference type="KEGG" id="nau:109212791"/>
<dbReference type="OrthoDB" id="343092at2759"/>
<dbReference type="Gene3D" id="1.10.150.670">
    <property type="entry name" value="Crossover junction endonuclease EME1, DNA-binding domain"/>
    <property type="match status" value="1"/>
</dbReference>
<evidence type="ECO:0000256" key="18">
    <source>
        <dbReference type="ARBA" id="ARBA00023254"/>
    </source>
</evidence>
<keyword evidence="25" id="KW-1185">Reference proteome</keyword>
<feature type="domain" description="ERCC4" evidence="23">
    <location>
        <begin position="345"/>
        <end position="502"/>
    </location>
</feature>
<dbReference type="AlphaFoldDB" id="A0A1J6KFZ2"/>
<protein>
    <submittedName>
        <fullName evidence="24">Crossover junction endonuclease eme1b</fullName>
    </submittedName>
</protein>
<evidence type="ECO:0000256" key="13">
    <source>
        <dbReference type="ARBA" id="ARBA00022842"/>
    </source>
</evidence>
<gene>
    <name evidence="24" type="primary">EME1B_1</name>
    <name evidence="24" type="ORF">A4A49_18955</name>
</gene>
<evidence type="ECO:0000259" key="23">
    <source>
        <dbReference type="Pfam" id="PF02732"/>
    </source>
</evidence>
<keyword evidence="15" id="KW-0233">DNA recombination</keyword>
<keyword evidence="10" id="KW-0498">Mitosis</keyword>
<evidence type="ECO:0000256" key="8">
    <source>
        <dbReference type="ARBA" id="ARBA00022759"/>
    </source>
</evidence>
<reference evidence="24" key="1">
    <citation type="submission" date="2016-11" db="EMBL/GenBank/DDBJ databases">
        <title>The genome of Nicotiana attenuata.</title>
        <authorList>
            <person name="Xu S."/>
            <person name="Brockmoeller T."/>
            <person name="Gaquerel E."/>
            <person name="Navarro A."/>
            <person name="Kuhl H."/>
            <person name="Gase K."/>
            <person name="Ling Z."/>
            <person name="Zhou W."/>
            <person name="Kreitzer C."/>
            <person name="Stanke M."/>
            <person name="Tang H."/>
            <person name="Lyons E."/>
            <person name="Pandey P."/>
            <person name="Pandey S.P."/>
            <person name="Timmermann B."/>
            <person name="Baldwin I.T."/>
        </authorList>
    </citation>
    <scope>NUCLEOTIDE SEQUENCE [LARGE SCALE GENOMIC DNA]</scope>
    <source>
        <strain evidence="24">UT</strain>
    </source>
</reference>
<dbReference type="PANTHER" id="PTHR21077">
    <property type="entry name" value="EME1 PROTEIN"/>
    <property type="match status" value="1"/>
</dbReference>
<feature type="region of interest" description="Disordered" evidence="22">
    <location>
        <begin position="242"/>
        <end position="309"/>
    </location>
</feature>
<dbReference type="Pfam" id="PF02732">
    <property type="entry name" value="ERCC4"/>
    <property type="match status" value="1"/>
</dbReference>
<evidence type="ECO:0000256" key="11">
    <source>
        <dbReference type="ARBA" id="ARBA00022801"/>
    </source>
</evidence>
<evidence type="ECO:0000256" key="3">
    <source>
        <dbReference type="ARBA" id="ARBA00004123"/>
    </source>
</evidence>
<evidence type="ECO:0000256" key="10">
    <source>
        <dbReference type="ARBA" id="ARBA00022776"/>
    </source>
</evidence>
<comment type="cofactor">
    <cofactor evidence="1">
        <name>Ca(2+)</name>
        <dbReference type="ChEBI" id="CHEBI:29108"/>
    </cofactor>
</comment>
<keyword evidence="5" id="KW-0132">Cell division</keyword>
<keyword evidence="7" id="KW-0479">Metal-binding</keyword>
<name>A0A1J6KFZ2_NICAT</name>
<dbReference type="InterPro" id="IPR047524">
    <property type="entry name" value="XPF_nuclease_EME1_plant/arthr"/>
</dbReference>
<feature type="region of interest" description="Disordered" evidence="22">
    <location>
        <begin position="60"/>
        <end position="79"/>
    </location>
</feature>
<dbReference type="GO" id="GO:0004519">
    <property type="term" value="F:endonuclease activity"/>
    <property type="evidence" value="ECO:0007669"/>
    <property type="project" value="UniProtKB-KW"/>
</dbReference>
<evidence type="ECO:0000256" key="2">
    <source>
        <dbReference type="ARBA" id="ARBA00001946"/>
    </source>
</evidence>
<keyword evidence="19" id="KW-0131">Cell cycle</keyword>
<keyword evidence="13" id="KW-0460">Magnesium</keyword>
<keyword evidence="6" id="KW-0540">Nuclease</keyword>
<evidence type="ECO:0000313" key="25">
    <source>
        <dbReference type="Proteomes" id="UP000187609"/>
    </source>
</evidence>
<dbReference type="OMA" id="HYEENDS"/>
<keyword evidence="16" id="KW-0234">DNA repair</keyword>
<dbReference type="InterPro" id="IPR006166">
    <property type="entry name" value="ERCC4_domain"/>
</dbReference>
<dbReference type="FunFam" id="1.10.150.670:FF:000007">
    <property type="entry name" value="Crossover junction endonuclease EME1B"/>
    <property type="match status" value="1"/>
</dbReference>
<dbReference type="Pfam" id="PF21292">
    <property type="entry name" value="EME1-MUS81_C"/>
    <property type="match status" value="1"/>
</dbReference>
<evidence type="ECO:0000256" key="14">
    <source>
        <dbReference type="ARBA" id="ARBA00023054"/>
    </source>
</evidence>
<keyword evidence="18" id="KW-0469">Meiosis</keyword>
<accession>A0A1J6KFZ2</accession>
<comment type="subunit">
    <text evidence="21">Forms a heterodimer with MUS81.</text>
</comment>
<comment type="cofactor">
    <cofactor evidence="2">
        <name>Mg(2+)</name>
        <dbReference type="ChEBI" id="CHEBI:18420"/>
    </cofactor>
</comment>
<keyword evidence="17" id="KW-0539">Nucleus</keyword>
<evidence type="ECO:0000256" key="15">
    <source>
        <dbReference type="ARBA" id="ARBA00023172"/>
    </source>
</evidence>
<feature type="compositionally biased region" description="Acidic residues" evidence="22">
    <location>
        <begin position="254"/>
        <end position="263"/>
    </location>
</feature>
<evidence type="ECO:0000256" key="1">
    <source>
        <dbReference type="ARBA" id="ARBA00001913"/>
    </source>
</evidence>
<dbReference type="GO" id="GO:0005634">
    <property type="term" value="C:nucleus"/>
    <property type="evidence" value="ECO:0007669"/>
    <property type="project" value="UniProtKB-SubCell"/>
</dbReference>
<evidence type="ECO:0000256" key="6">
    <source>
        <dbReference type="ARBA" id="ARBA00022722"/>
    </source>
</evidence>
<evidence type="ECO:0000256" key="17">
    <source>
        <dbReference type="ARBA" id="ARBA00023242"/>
    </source>
</evidence>
<dbReference type="GO" id="GO:0051321">
    <property type="term" value="P:meiotic cell cycle"/>
    <property type="evidence" value="ECO:0007669"/>
    <property type="project" value="UniProtKB-KW"/>
</dbReference>
<feature type="compositionally biased region" description="Basic and acidic residues" evidence="22">
    <location>
        <begin position="277"/>
        <end position="309"/>
    </location>
</feature>
<dbReference type="Gene3D" id="3.40.50.10130">
    <property type="match status" value="1"/>
</dbReference>
<dbReference type="GO" id="GO:0016787">
    <property type="term" value="F:hydrolase activity"/>
    <property type="evidence" value="ECO:0007669"/>
    <property type="project" value="UniProtKB-KW"/>
</dbReference>
<sequence length="641" mass="71731">MSQPIAVDILSDDDEDDTINGADYVSLNQYDTVDLSTPLAIPSKKKQKIEESTTKWNPTVLIIDDDDPTPFKPSKSTPPYVADTPISNFSKSEVSLVKCSFGSSSILNPTSSGLDLTPSMVAETPASEISKYSVPIVRCTKAIADSQNCSSSTLDHKNDGGIDGLICLESDNESEDSGKLVFWNNEEKVCSAKAIVNDTELNSRSFKSTISLGYSSETRNCRTGNDNFMRTAEDVSHRYLTEAGPSLDHGHPDDESDILELNDDISRPRGKVKGKRSSVDEVTGKTRMSKDERLRLNEEKKQQKEREKLQKAAQKAEAAEMKKREKEKEKWEKGKFAHKSIVAHIDNKVVELGSIGGHLLSRLAEKGLSFRISSNPIEKSIVWSISVPEEISKISSEVIKVPYVLIICEAEEFCDLVNSESLTSHVSRVQRLYPLHTVCYLTNKLMAYINKREQGQYKDPANHIGWKRPPIEEVLSKLTINFIKVHSRHCVDEAELAEHVAGLTYSLASCQFRNKLTRLSVNTNGSLIPKSCVDKDMIKKSPWLKALVAIPKVQPRFAIAIWKKYPTMKSLLHVYMDPSKSVHEKEFLLKDLKVENMLGDDRKLGEICSRRVYRILMAQCGSIKTDDIESGADFFSHHSAE</sequence>
<evidence type="ECO:0000256" key="19">
    <source>
        <dbReference type="ARBA" id="ARBA00023306"/>
    </source>
</evidence>
<evidence type="ECO:0000256" key="4">
    <source>
        <dbReference type="ARBA" id="ARBA00005313"/>
    </source>
</evidence>
<dbReference type="InterPro" id="IPR033310">
    <property type="entry name" value="Mms4/EME1/EME2"/>
</dbReference>
<evidence type="ECO:0000256" key="20">
    <source>
        <dbReference type="ARBA" id="ARBA00059712"/>
    </source>
</evidence>
<dbReference type="CDD" id="cd20083">
    <property type="entry name" value="XPF_nuclease_EME"/>
    <property type="match status" value="1"/>
</dbReference>
<comment type="similarity">
    <text evidence="4">Belongs to the EME1/MMS4 family.</text>
</comment>
<dbReference type="EMBL" id="MJEQ01002101">
    <property type="protein sequence ID" value="OIT28326.1"/>
    <property type="molecule type" value="Genomic_DNA"/>
</dbReference>
<dbReference type="GO" id="GO:0006310">
    <property type="term" value="P:DNA recombination"/>
    <property type="evidence" value="ECO:0007669"/>
    <property type="project" value="UniProtKB-KW"/>
</dbReference>
<evidence type="ECO:0000256" key="9">
    <source>
        <dbReference type="ARBA" id="ARBA00022763"/>
    </source>
</evidence>
<dbReference type="GO" id="GO:0003677">
    <property type="term" value="F:DNA binding"/>
    <property type="evidence" value="ECO:0007669"/>
    <property type="project" value="InterPro"/>
</dbReference>
<dbReference type="GeneID" id="109212791"/>
<keyword evidence="14" id="KW-0175">Coiled coil</keyword>
<evidence type="ECO:0000313" key="24">
    <source>
        <dbReference type="EMBL" id="OIT28326.1"/>
    </source>
</evidence>
<keyword evidence="8 24" id="KW-0255">Endonuclease</keyword>
<evidence type="ECO:0000256" key="16">
    <source>
        <dbReference type="ARBA" id="ARBA00023204"/>
    </source>
</evidence>